<feature type="transmembrane region" description="Helical" evidence="1">
    <location>
        <begin position="283"/>
        <end position="302"/>
    </location>
</feature>
<feature type="transmembrane region" description="Helical" evidence="1">
    <location>
        <begin position="188"/>
        <end position="210"/>
    </location>
</feature>
<evidence type="ECO:0000313" key="3">
    <source>
        <dbReference type="EMBL" id="NML98986.1"/>
    </source>
</evidence>
<dbReference type="InterPro" id="IPR050879">
    <property type="entry name" value="Acyltransferase_3"/>
</dbReference>
<keyword evidence="3" id="KW-0012">Acyltransferase</keyword>
<dbReference type="InterPro" id="IPR002656">
    <property type="entry name" value="Acyl_transf_3_dom"/>
</dbReference>
<dbReference type="GO" id="GO:0000271">
    <property type="term" value="P:polysaccharide biosynthetic process"/>
    <property type="evidence" value="ECO:0007669"/>
    <property type="project" value="TreeGrafter"/>
</dbReference>
<name>A0A848IHS1_9BURK</name>
<dbReference type="EMBL" id="JABBGJ010000013">
    <property type="protein sequence ID" value="NML98986.1"/>
    <property type="molecule type" value="Genomic_DNA"/>
</dbReference>
<feature type="transmembrane region" description="Helical" evidence="1">
    <location>
        <begin position="245"/>
        <end position="263"/>
    </location>
</feature>
<keyword evidence="1" id="KW-0472">Membrane</keyword>
<dbReference type="AlphaFoldDB" id="A0A848IHS1"/>
<dbReference type="Proteomes" id="UP000544134">
    <property type="component" value="Unassembled WGS sequence"/>
</dbReference>
<keyword evidence="3" id="KW-0808">Transferase</keyword>
<dbReference type="GO" id="GO:0016020">
    <property type="term" value="C:membrane"/>
    <property type="evidence" value="ECO:0007669"/>
    <property type="project" value="TreeGrafter"/>
</dbReference>
<feature type="transmembrane region" description="Helical" evidence="1">
    <location>
        <begin position="81"/>
        <end position="101"/>
    </location>
</feature>
<evidence type="ECO:0000256" key="1">
    <source>
        <dbReference type="SAM" id="Phobius"/>
    </source>
</evidence>
<evidence type="ECO:0000259" key="2">
    <source>
        <dbReference type="Pfam" id="PF01757"/>
    </source>
</evidence>
<feature type="transmembrane region" description="Helical" evidence="1">
    <location>
        <begin position="216"/>
        <end position="233"/>
    </location>
</feature>
<keyword evidence="4" id="KW-1185">Reference proteome</keyword>
<evidence type="ECO:0000313" key="4">
    <source>
        <dbReference type="Proteomes" id="UP000544134"/>
    </source>
</evidence>
<sequence length="354" mass="39149">MKQQRQICSIQVLRGAAALLVVVHHACNFLVEHTFGGGYDFKIGAIGVDIFFIISGFIMYCSTLGHKGSLKETLAFWKKRIVRIVPLYWLITAFIVIASFAQPASASSAAVTLTGFVKSILFIPYVSTGGLMQPVVGQGWTLNYEMFFYAVLGCVLLVSPRHTLVGIAAVFAIFQFSAWCASGKSVVLGFYASPMMLEFVAGVVLAKLYLRHQLPPQWLLNCGIVLGAFLLTRDQGFKAYFSSEWHRIAVWGVFSFILVAGLLRSESWWSSKAPRIMTFLGNASYSIYLSHVVAFSIFWKVLARLPVAHEPPAAAVLVTLCLFATLFGSALYWFVERGLTKIFSGSKHRLVIQS</sequence>
<reference evidence="3 4" key="1">
    <citation type="submission" date="2020-04" db="EMBL/GenBank/DDBJ databases">
        <title>Paraburkholderia sp. RP-4-7 isolated from soil.</title>
        <authorList>
            <person name="Dahal R.H."/>
        </authorList>
    </citation>
    <scope>NUCLEOTIDE SEQUENCE [LARGE SCALE GENOMIC DNA]</scope>
    <source>
        <strain evidence="3 4">RP-4-7</strain>
    </source>
</reference>
<accession>A0A848IHS1</accession>
<dbReference type="GO" id="GO:0016747">
    <property type="term" value="F:acyltransferase activity, transferring groups other than amino-acyl groups"/>
    <property type="evidence" value="ECO:0007669"/>
    <property type="project" value="InterPro"/>
</dbReference>
<feature type="domain" description="Acyltransferase 3" evidence="2">
    <location>
        <begin position="10"/>
        <end position="331"/>
    </location>
</feature>
<dbReference type="RefSeq" id="WP_169485991.1">
    <property type="nucleotide sequence ID" value="NZ_JABBGJ010000013.1"/>
</dbReference>
<feature type="transmembrane region" description="Helical" evidence="1">
    <location>
        <begin position="314"/>
        <end position="335"/>
    </location>
</feature>
<dbReference type="PANTHER" id="PTHR23028:SF53">
    <property type="entry name" value="ACYL_TRANSF_3 DOMAIN-CONTAINING PROTEIN"/>
    <property type="match status" value="1"/>
</dbReference>
<gene>
    <name evidence="3" type="ORF">HHL24_13640</name>
</gene>
<feature type="transmembrane region" description="Helical" evidence="1">
    <location>
        <begin position="12"/>
        <end position="31"/>
    </location>
</feature>
<comment type="caution">
    <text evidence="3">The sequence shown here is derived from an EMBL/GenBank/DDBJ whole genome shotgun (WGS) entry which is preliminary data.</text>
</comment>
<feature type="transmembrane region" description="Helical" evidence="1">
    <location>
        <begin position="43"/>
        <end position="61"/>
    </location>
</feature>
<proteinExistence type="predicted"/>
<organism evidence="3 4">
    <name type="scientific">Paraburkholderia polaris</name>
    <dbReference type="NCBI Taxonomy" id="2728848"/>
    <lineage>
        <taxon>Bacteria</taxon>
        <taxon>Pseudomonadati</taxon>
        <taxon>Pseudomonadota</taxon>
        <taxon>Betaproteobacteria</taxon>
        <taxon>Burkholderiales</taxon>
        <taxon>Burkholderiaceae</taxon>
        <taxon>Paraburkholderia</taxon>
    </lineage>
</organism>
<protein>
    <submittedName>
        <fullName evidence="3">Acyltransferase</fullName>
    </submittedName>
</protein>
<dbReference type="Pfam" id="PF01757">
    <property type="entry name" value="Acyl_transf_3"/>
    <property type="match status" value="1"/>
</dbReference>
<keyword evidence="1" id="KW-0812">Transmembrane</keyword>
<keyword evidence="1" id="KW-1133">Transmembrane helix</keyword>
<dbReference type="PANTHER" id="PTHR23028">
    <property type="entry name" value="ACETYLTRANSFERASE"/>
    <property type="match status" value="1"/>
</dbReference>